<dbReference type="AlphaFoldDB" id="A7I4Y9"/>
<dbReference type="Pfam" id="PF22982">
    <property type="entry name" value="WHD_HRQ1"/>
    <property type="match status" value="1"/>
</dbReference>
<dbReference type="Gene3D" id="3.40.50.300">
    <property type="entry name" value="P-loop containing nucleotide triphosphate hydrolases"/>
    <property type="match status" value="2"/>
</dbReference>
<evidence type="ECO:0000313" key="5">
    <source>
        <dbReference type="EMBL" id="ABS54800.1"/>
    </source>
</evidence>
<dbReference type="PROSITE" id="PS51194">
    <property type="entry name" value="HELICASE_CTER"/>
    <property type="match status" value="1"/>
</dbReference>
<dbReference type="InterPro" id="IPR055227">
    <property type="entry name" value="HRQ1_WHD"/>
</dbReference>
<proteinExistence type="predicted"/>
<evidence type="ECO:0000259" key="4">
    <source>
        <dbReference type="PROSITE" id="PS51194"/>
    </source>
</evidence>
<protein>
    <submittedName>
        <fullName evidence="5">DEAD/DEAH box helicase domain protein</fullName>
    </submittedName>
</protein>
<gene>
    <name evidence="5" type="ordered locus">Mboo_0278</name>
</gene>
<keyword evidence="2" id="KW-0067">ATP-binding</keyword>
<evidence type="ECO:0000313" key="6">
    <source>
        <dbReference type="Proteomes" id="UP000002408"/>
    </source>
</evidence>
<dbReference type="InterPro" id="IPR027417">
    <property type="entry name" value="P-loop_NTPase"/>
</dbReference>
<dbReference type="GO" id="GO:0036297">
    <property type="term" value="P:interstrand cross-link repair"/>
    <property type="evidence" value="ECO:0007669"/>
    <property type="project" value="TreeGrafter"/>
</dbReference>
<dbReference type="SUPFAM" id="SSF52540">
    <property type="entry name" value="P-loop containing nucleoside triphosphate hydrolases"/>
    <property type="match status" value="1"/>
</dbReference>
<dbReference type="EMBL" id="CP000780">
    <property type="protein sequence ID" value="ABS54800.1"/>
    <property type="molecule type" value="Genomic_DNA"/>
</dbReference>
<evidence type="ECO:0000256" key="2">
    <source>
        <dbReference type="ARBA" id="ARBA00022840"/>
    </source>
</evidence>
<keyword evidence="5" id="KW-0378">Hydrolase</keyword>
<dbReference type="InterPro" id="IPR018973">
    <property type="entry name" value="MZB"/>
</dbReference>
<evidence type="ECO:0000256" key="1">
    <source>
        <dbReference type="ARBA" id="ARBA00022741"/>
    </source>
</evidence>
<feature type="domain" description="Helicase ATP-binding" evidence="3">
    <location>
        <begin position="63"/>
        <end position="242"/>
    </location>
</feature>
<dbReference type="InterPro" id="IPR014001">
    <property type="entry name" value="Helicase_ATP-bd"/>
</dbReference>
<evidence type="ECO:0000259" key="3">
    <source>
        <dbReference type="PROSITE" id="PS51192"/>
    </source>
</evidence>
<dbReference type="PANTHER" id="PTHR47957">
    <property type="entry name" value="ATP-DEPENDENT HELICASE HRQ1"/>
    <property type="match status" value="1"/>
</dbReference>
<dbReference type="SMART" id="SM00490">
    <property type="entry name" value="HELICc"/>
    <property type="match status" value="1"/>
</dbReference>
<dbReference type="Pfam" id="PF00271">
    <property type="entry name" value="Helicase_C"/>
    <property type="match status" value="1"/>
</dbReference>
<reference evidence="6" key="1">
    <citation type="journal article" date="2015" name="Microbiology">
        <title>Genome of Methanoregula boonei 6A8 reveals adaptations to oligotrophic peatland environments.</title>
        <authorList>
            <person name="Braeuer S."/>
            <person name="Cadillo-Quiroz H."/>
            <person name="Kyrpides N."/>
            <person name="Woyke T."/>
            <person name="Goodwin L."/>
            <person name="Detter C."/>
            <person name="Podell S."/>
            <person name="Yavitt J.B."/>
            <person name="Zinder S.H."/>
        </authorList>
    </citation>
    <scope>NUCLEOTIDE SEQUENCE [LARGE SCALE GENOMIC DNA]</scope>
    <source>
        <strain evidence="6">DSM 21154 / JCM 14090 / 6A8</strain>
    </source>
</reference>
<dbReference type="SMART" id="SM00487">
    <property type="entry name" value="DEXDc"/>
    <property type="match status" value="1"/>
</dbReference>
<dbReference type="InterPro" id="IPR001650">
    <property type="entry name" value="Helicase_C-like"/>
</dbReference>
<dbReference type="Pfam" id="PF09369">
    <property type="entry name" value="MZB"/>
    <property type="match status" value="1"/>
</dbReference>
<keyword evidence="6" id="KW-1185">Reference proteome</keyword>
<name>A7I4Y9_METB6</name>
<dbReference type="STRING" id="456442.Mboo_0278"/>
<dbReference type="HOGENOM" id="CLU_000809_3_2_2"/>
<keyword evidence="5" id="KW-0347">Helicase</keyword>
<dbReference type="Pfam" id="PF00270">
    <property type="entry name" value="DEAD"/>
    <property type="match status" value="1"/>
</dbReference>
<dbReference type="GO" id="GO:0043138">
    <property type="term" value="F:3'-5' DNA helicase activity"/>
    <property type="evidence" value="ECO:0007669"/>
    <property type="project" value="TreeGrafter"/>
</dbReference>
<dbReference type="PROSITE" id="PS51192">
    <property type="entry name" value="HELICASE_ATP_BIND_1"/>
    <property type="match status" value="1"/>
</dbReference>
<dbReference type="GO" id="GO:0005524">
    <property type="term" value="F:ATP binding"/>
    <property type="evidence" value="ECO:0007669"/>
    <property type="project" value="UniProtKB-KW"/>
</dbReference>
<dbReference type="InterPro" id="IPR011545">
    <property type="entry name" value="DEAD/DEAH_box_helicase_dom"/>
</dbReference>
<dbReference type="RefSeq" id="WP_011991288.1">
    <property type="nucleotide sequence ID" value="NC_009712.1"/>
</dbReference>
<dbReference type="Proteomes" id="UP000002408">
    <property type="component" value="Chromosome"/>
</dbReference>
<organism evidence="5 6">
    <name type="scientific">Methanoregula boonei (strain DSM 21154 / JCM 14090 / 6A8)</name>
    <dbReference type="NCBI Taxonomy" id="456442"/>
    <lineage>
        <taxon>Archaea</taxon>
        <taxon>Methanobacteriati</taxon>
        <taxon>Methanobacteriota</taxon>
        <taxon>Stenosarchaea group</taxon>
        <taxon>Methanomicrobia</taxon>
        <taxon>Methanomicrobiales</taxon>
        <taxon>Methanoregulaceae</taxon>
        <taxon>Methanoregula</taxon>
    </lineage>
</organism>
<dbReference type="CDD" id="cd17923">
    <property type="entry name" value="DEXHc_Hrq1-like"/>
    <property type="match status" value="1"/>
</dbReference>
<dbReference type="CDD" id="cd18797">
    <property type="entry name" value="SF2_C_Hrq"/>
    <property type="match status" value="1"/>
</dbReference>
<accession>A7I4Y9</accession>
<dbReference type="GO" id="GO:0006289">
    <property type="term" value="P:nucleotide-excision repair"/>
    <property type="evidence" value="ECO:0007669"/>
    <property type="project" value="TreeGrafter"/>
</dbReference>
<dbReference type="OrthoDB" id="36796at2157"/>
<dbReference type="eggNOG" id="arCOG00555">
    <property type="taxonomic scope" value="Archaea"/>
</dbReference>
<dbReference type="PANTHER" id="PTHR47957:SF3">
    <property type="entry name" value="ATP-DEPENDENT HELICASE HRQ1"/>
    <property type="match status" value="1"/>
</dbReference>
<feature type="domain" description="Helicase C-terminal" evidence="4">
    <location>
        <begin position="272"/>
        <end position="449"/>
    </location>
</feature>
<keyword evidence="1" id="KW-0547">Nucleotide-binding</keyword>
<dbReference type="GO" id="GO:0003676">
    <property type="term" value="F:nucleic acid binding"/>
    <property type="evidence" value="ECO:0007669"/>
    <property type="project" value="InterPro"/>
</dbReference>
<dbReference type="KEGG" id="mbn:Mboo_0278"/>
<dbReference type="GeneID" id="5412231"/>
<sequence>MAVADVVHFISTNPVYRSRVACHNVTDPEPAAYGKLDRPLPDALDAYLAHAGIRLFTHQCEAVNLLREHRNVIITTPTASGKTLAFNLPVFERMSADPDARALYLYPTKALANDQLATLLAMEKFTGIPVKSAIYDGDTPQSKRSAIREHARIVISNPYELHQVLSWHSKWSPFFSNLQYVVLDEAHRYRGIFGSQIALLVRRLRRLARYYGTDPQFVLSSATLANPEEFAKRLAGLPFVQVESDGSPRGRRHFVLYNPFFDGVGERSAHQESKDLLVSCVKGDLQALCFAGSRKIAELVALWAKEDLRRNSPRLAESVLAYRAGYLPEERRWIESRLKGREIRGVVSTNALELGIDIGSLDAVIIDGYPGTMMSTRQQAGRAGRKAGESLAVLVAQANPLDQYFMHHPEEFFSRPHEHAIIDTQNPYIVSGHLLCAAAELPLHEEKDREFFGDRFSPVLSDLAGSGLLSRTSRGFVYAGRGRAAEAVTLDGMAAESFRILCEGRVLETMDRAQAYREAHKGAIMLHQGITYVVNEMDLENHTVRVSETDVDYYTQPLKDTSLKVLETLETREIHGVTCAFGNVEVTERYTAYKIKKGDTVLGVEPLDLPPITFRTKAFWLVVPETLATPVCASGLDLAGGLHGAEHALIALMPFFVLCDRWDIGGLSCPVFGESGEPMIFIYDGYEGGIGLAEKAYTLLPELFTRTHEMVRDCTCKKGCPSCIYSPKCGNDNIPLDKEATVMILAGLAAAGAGNITMPGQAGIIPGAGPVAQ</sequence>